<gene>
    <name evidence="1" type="ORF">F443_11793</name>
</gene>
<keyword evidence="2" id="KW-1185">Reference proteome</keyword>
<feature type="non-terminal residue" evidence="1">
    <location>
        <position position="1"/>
    </location>
</feature>
<dbReference type="AlphaFoldDB" id="V9EYS9"/>
<comment type="caution">
    <text evidence="1">The sequence shown here is derived from an EMBL/GenBank/DDBJ whole genome shotgun (WGS) entry which is preliminary data.</text>
</comment>
<name>V9EYS9_PHYNI</name>
<evidence type="ECO:0000313" key="2">
    <source>
        <dbReference type="Proteomes" id="UP000018721"/>
    </source>
</evidence>
<dbReference type="Proteomes" id="UP000018721">
    <property type="component" value="Unassembled WGS sequence"/>
</dbReference>
<organism evidence="1 2">
    <name type="scientific">Phytophthora nicotianae P1569</name>
    <dbReference type="NCBI Taxonomy" id="1317065"/>
    <lineage>
        <taxon>Eukaryota</taxon>
        <taxon>Sar</taxon>
        <taxon>Stramenopiles</taxon>
        <taxon>Oomycota</taxon>
        <taxon>Peronosporomycetes</taxon>
        <taxon>Peronosporales</taxon>
        <taxon>Peronosporaceae</taxon>
        <taxon>Phytophthora</taxon>
    </lineage>
</organism>
<proteinExistence type="predicted"/>
<protein>
    <submittedName>
        <fullName evidence="1">Uncharacterized protein</fullName>
    </submittedName>
</protein>
<dbReference type="EMBL" id="ANIZ01002012">
    <property type="protein sequence ID" value="ETI43242.1"/>
    <property type="molecule type" value="Genomic_DNA"/>
</dbReference>
<reference evidence="1 2" key="1">
    <citation type="submission" date="2013-11" db="EMBL/GenBank/DDBJ databases">
        <title>The Genome Sequence of Phytophthora parasitica P1569.</title>
        <authorList>
            <consortium name="The Broad Institute Genomics Platform"/>
            <person name="Russ C."/>
            <person name="Tyler B."/>
            <person name="Panabieres F."/>
            <person name="Shan W."/>
            <person name="Tripathy S."/>
            <person name="Grunwald N."/>
            <person name="Machado M."/>
            <person name="Johnson C.S."/>
            <person name="Arredondo F."/>
            <person name="Hong C."/>
            <person name="Coffey M."/>
            <person name="Young S.K."/>
            <person name="Zeng Q."/>
            <person name="Gargeya S."/>
            <person name="Fitzgerald M."/>
            <person name="Abouelleil A."/>
            <person name="Alvarado L."/>
            <person name="Chapman S.B."/>
            <person name="Gainer-Dewar J."/>
            <person name="Goldberg J."/>
            <person name="Griggs A."/>
            <person name="Gujja S."/>
            <person name="Hansen M."/>
            <person name="Howarth C."/>
            <person name="Imamovic A."/>
            <person name="Ireland A."/>
            <person name="Larimer J."/>
            <person name="McCowan C."/>
            <person name="Murphy C."/>
            <person name="Pearson M."/>
            <person name="Poon T.W."/>
            <person name="Priest M."/>
            <person name="Roberts A."/>
            <person name="Saif S."/>
            <person name="Shea T."/>
            <person name="Sykes S."/>
            <person name="Wortman J."/>
            <person name="Nusbaum C."/>
            <person name="Birren B."/>
        </authorList>
    </citation>
    <scope>NUCLEOTIDE SEQUENCE [LARGE SCALE GENOMIC DNA]</scope>
    <source>
        <strain evidence="1 2">P1569</strain>
    </source>
</reference>
<accession>V9EYS9</accession>
<evidence type="ECO:0000313" key="1">
    <source>
        <dbReference type="EMBL" id="ETI43242.1"/>
    </source>
</evidence>
<dbReference type="HOGENOM" id="CLU_2067621_0_0_1"/>
<sequence length="119" mass="13407">INHICSDCRNTTASTTTSFCVDVGVAKRPHNHTTQLILRWYSKPQRKRQLSAVFTIRAIYPPSTCHQRRSPKYERCVSYSGQGPMPQIQLAAYILSTAQARMAAVAPLDSRCCTEFVVF</sequence>